<sequence>MSKRIFKWFRITVYYCWAMLLLVSSASAQGPGENVGNGRYSTYNYTVSLQDKAFWTTARNYPPGYFVADGTGPNGGGKFINGDDFHNINGYLMHIVGAANQGLIFPVGSGTDLRTLTTSGSIPVNMAIATAWMVGDPSTTLDPTDYPPNATHSIKALASGIAAVSPSGQWDWFPQGGSVNGVTVTVSIPNMSDFASADKLRLVGWNGTQWIALGTEGASTNTENAALSGTMMNGVTAIAIGTTALSSCATISSIVKTNPQNTWKTDGAITLSGLTAANSYAIKYSFNGIVQTWTANIVDASGNIKITGFTKGTYDNFILRNTDTGCSTDVLNGGSVVLTD</sequence>
<evidence type="ECO:0000256" key="1">
    <source>
        <dbReference type="SAM" id="SignalP"/>
    </source>
</evidence>
<dbReference type="AlphaFoldDB" id="A0A1I5XWM0"/>
<evidence type="ECO:0000313" key="2">
    <source>
        <dbReference type="EMBL" id="SFQ36325.1"/>
    </source>
</evidence>
<accession>A0A1I5XWM0</accession>
<feature type="chain" id="PRO_5011578768" evidence="1">
    <location>
        <begin position="29"/>
        <end position="340"/>
    </location>
</feature>
<dbReference type="Proteomes" id="UP000199306">
    <property type="component" value="Unassembled WGS sequence"/>
</dbReference>
<name>A0A1I5XWM0_9BACT</name>
<evidence type="ECO:0000313" key="3">
    <source>
        <dbReference type="Proteomes" id="UP000199306"/>
    </source>
</evidence>
<gene>
    <name evidence="2" type="ORF">SAMN04515674_1162</name>
</gene>
<reference evidence="2 3" key="1">
    <citation type="submission" date="2016-10" db="EMBL/GenBank/DDBJ databases">
        <authorList>
            <person name="de Groot N.N."/>
        </authorList>
    </citation>
    <scope>NUCLEOTIDE SEQUENCE [LARGE SCALE GENOMIC DNA]</scope>
    <source>
        <strain evidence="3">E92,LMG 26720,CCM 7988</strain>
    </source>
</reference>
<protein>
    <submittedName>
        <fullName evidence="2">Uncharacterized protein</fullName>
    </submittedName>
</protein>
<keyword evidence="1" id="KW-0732">Signal</keyword>
<organism evidence="2 3">
    <name type="scientific">Pseudarcicella hirudinis</name>
    <dbReference type="NCBI Taxonomy" id="1079859"/>
    <lineage>
        <taxon>Bacteria</taxon>
        <taxon>Pseudomonadati</taxon>
        <taxon>Bacteroidota</taxon>
        <taxon>Cytophagia</taxon>
        <taxon>Cytophagales</taxon>
        <taxon>Flectobacillaceae</taxon>
        <taxon>Pseudarcicella</taxon>
    </lineage>
</organism>
<dbReference type="EMBL" id="FOXH01000016">
    <property type="protein sequence ID" value="SFQ36325.1"/>
    <property type="molecule type" value="Genomic_DNA"/>
</dbReference>
<feature type="signal peptide" evidence="1">
    <location>
        <begin position="1"/>
        <end position="28"/>
    </location>
</feature>
<proteinExistence type="predicted"/>
<keyword evidence="3" id="KW-1185">Reference proteome</keyword>